<dbReference type="Proteomes" id="UP000030121">
    <property type="component" value="Unassembled WGS sequence"/>
</dbReference>
<dbReference type="EMBL" id="JRLW01000088">
    <property type="protein sequence ID" value="KGO84574.1"/>
    <property type="molecule type" value="Genomic_DNA"/>
</dbReference>
<keyword evidence="2" id="KW-1185">Reference proteome</keyword>
<gene>
    <name evidence="1" type="ORF">Q764_14485</name>
</gene>
<dbReference type="RefSeq" id="WP_035745314.1">
    <property type="nucleotide sequence ID" value="NZ_JRLW01000088.1"/>
</dbReference>
<protein>
    <submittedName>
        <fullName evidence="1">Uncharacterized protein</fullName>
    </submittedName>
</protein>
<comment type="caution">
    <text evidence="1">The sequence shown here is derived from an EMBL/GenBank/DDBJ whole genome shotgun (WGS) entry which is preliminary data.</text>
</comment>
<sequence length="156" mass="17917">MLTLVCYSQANEKQWVKLNEFAKEKYKNDILEKNPLILVDGKAVGLLSEIDLKDFKFNPKHPSSLQVLPKGSIYLQSIWGKNTGNGVINILNHFTLYCGTNKPKYVFIIDDKETNWDTAYKLNAEDIKDWIEIHTAVDNEGKILNLTIITTKKEEE</sequence>
<accession>A0A0A2LX49</accession>
<organism evidence="1 2">
    <name type="scientific">Flavobacterium suncheonense GH29-5 = DSM 17707</name>
    <dbReference type="NCBI Taxonomy" id="1121899"/>
    <lineage>
        <taxon>Bacteria</taxon>
        <taxon>Pseudomonadati</taxon>
        <taxon>Bacteroidota</taxon>
        <taxon>Flavobacteriia</taxon>
        <taxon>Flavobacteriales</taxon>
        <taxon>Flavobacteriaceae</taxon>
        <taxon>Flavobacterium</taxon>
    </lineage>
</organism>
<evidence type="ECO:0000313" key="2">
    <source>
        <dbReference type="Proteomes" id="UP000030121"/>
    </source>
</evidence>
<name>A0A0A2LX49_9FLAO</name>
<reference evidence="1 2" key="1">
    <citation type="submission" date="2013-09" db="EMBL/GenBank/DDBJ databases">
        <authorList>
            <person name="Zeng Z."/>
            <person name="Chen C."/>
        </authorList>
    </citation>
    <scope>NUCLEOTIDE SEQUENCE [LARGE SCALE GENOMIC DNA]</scope>
    <source>
        <strain evidence="1 2">GH29-5</strain>
    </source>
</reference>
<proteinExistence type="predicted"/>
<evidence type="ECO:0000313" key="1">
    <source>
        <dbReference type="EMBL" id="KGO84574.1"/>
    </source>
</evidence>
<dbReference type="AlphaFoldDB" id="A0A0A2LX49"/>